<protein>
    <submittedName>
        <fullName evidence="1">Uncharacterized protein</fullName>
    </submittedName>
</protein>
<reference evidence="1" key="1">
    <citation type="submission" date="2018-11" db="EMBL/GenBank/DDBJ databases">
        <title>The sequence and de novo assembly of Larimichthys crocea genome using PacBio and Hi-C technologies.</title>
        <authorList>
            <person name="Xu P."/>
            <person name="Chen B."/>
            <person name="Zhou Z."/>
            <person name="Ke Q."/>
            <person name="Wu Y."/>
            <person name="Bai H."/>
            <person name="Pu F."/>
        </authorList>
    </citation>
    <scope>NUCLEOTIDE SEQUENCE</scope>
    <source>
        <tissue evidence="1">Muscle</tissue>
    </source>
</reference>
<gene>
    <name evidence="1" type="ORF">E3U43_010622</name>
</gene>
<dbReference type="Proteomes" id="UP000793456">
    <property type="component" value="Chromosome VI"/>
</dbReference>
<evidence type="ECO:0000313" key="2">
    <source>
        <dbReference type="Proteomes" id="UP000793456"/>
    </source>
</evidence>
<organism evidence="1 2">
    <name type="scientific">Larimichthys crocea</name>
    <name type="common">Large yellow croaker</name>
    <name type="synonym">Pseudosciaena crocea</name>
    <dbReference type="NCBI Taxonomy" id="215358"/>
    <lineage>
        <taxon>Eukaryota</taxon>
        <taxon>Metazoa</taxon>
        <taxon>Chordata</taxon>
        <taxon>Craniata</taxon>
        <taxon>Vertebrata</taxon>
        <taxon>Euteleostomi</taxon>
        <taxon>Actinopterygii</taxon>
        <taxon>Neopterygii</taxon>
        <taxon>Teleostei</taxon>
        <taxon>Neoteleostei</taxon>
        <taxon>Acanthomorphata</taxon>
        <taxon>Eupercaria</taxon>
        <taxon>Sciaenidae</taxon>
        <taxon>Larimichthys</taxon>
    </lineage>
</organism>
<name>A0ACD3RFN8_LARCR</name>
<dbReference type="EMBL" id="CM011679">
    <property type="protein sequence ID" value="TMS18296.1"/>
    <property type="molecule type" value="Genomic_DNA"/>
</dbReference>
<comment type="caution">
    <text evidence="1">The sequence shown here is derived from an EMBL/GenBank/DDBJ whole genome shotgun (WGS) entry which is preliminary data.</text>
</comment>
<keyword evidence="2" id="KW-1185">Reference proteome</keyword>
<evidence type="ECO:0000313" key="1">
    <source>
        <dbReference type="EMBL" id="TMS18296.1"/>
    </source>
</evidence>
<accession>A0ACD3RFN8</accession>
<sequence>MLSQRKIKAQPPLSDAYLHGMPAKRRKTTQCEGPHLSLSDAVNRAARAAGVLPATAPNSLQVELERPELQECVHQTGKAELIQDGLMFVILNYQLGRGLIGRLLIGLFTSSGKE</sequence>
<proteinExistence type="predicted"/>